<protein>
    <submittedName>
        <fullName evidence="1">Uncharacterized protein</fullName>
    </submittedName>
</protein>
<organism evidence="1">
    <name type="scientific">Ignisphaera aggregans</name>
    <dbReference type="NCBI Taxonomy" id="334771"/>
    <lineage>
        <taxon>Archaea</taxon>
        <taxon>Thermoproteota</taxon>
        <taxon>Thermoprotei</taxon>
        <taxon>Desulfurococcales</taxon>
        <taxon>Desulfurococcaceae</taxon>
        <taxon>Ignisphaera</taxon>
    </lineage>
</organism>
<dbReference type="AlphaFoldDB" id="A0A7C4H5U7"/>
<comment type="caution">
    <text evidence="1">The sequence shown here is derived from an EMBL/GenBank/DDBJ whole genome shotgun (WGS) entry which is preliminary data.</text>
</comment>
<evidence type="ECO:0000313" key="1">
    <source>
        <dbReference type="EMBL" id="HGM07735.1"/>
    </source>
</evidence>
<dbReference type="EMBL" id="DTCA01000152">
    <property type="protein sequence ID" value="HGM07735.1"/>
    <property type="molecule type" value="Genomic_DNA"/>
</dbReference>
<name>A0A7C4H5U7_9CREN</name>
<proteinExistence type="predicted"/>
<sequence length="71" mass="8260">MHIDRRAVNVCPKCKNNLRLVIESENKPKTVFMKYTYVCDVCRFKKIIESTIIKMDGNKIIITKKVGENLS</sequence>
<gene>
    <name evidence="1" type="ORF">ENU31_04940</name>
</gene>
<reference evidence="1" key="1">
    <citation type="journal article" date="2020" name="mSystems">
        <title>Genome- and Community-Level Interaction Insights into Carbon Utilization and Element Cycling Functions of Hydrothermarchaeota in Hydrothermal Sediment.</title>
        <authorList>
            <person name="Zhou Z."/>
            <person name="Liu Y."/>
            <person name="Xu W."/>
            <person name="Pan J."/>
            <person name="Luo Z.H."/>
            <person name="Li M."/>
        </authorList>
    </citation>
    <scope>NUCLEOTIDE SEQUENCE [LARGE SCALE GENOMIC DNA]</scope>
    <source>
        <strain evidence="1">SpSt-658</strain>
    </source>
</reference>
<accession>A0A7C4H5U7</accession>